<dbReference type="AlphaFoldDB" id="A0A9J6EC63"/>
<dbReference type="InterPro" id="IPR013761">
    <property type="entry name" value="SAM/pointed_sf"/>
</dbReference>
<dbReference type="PANTHER" id="PTHR24135:SF28">
    <property type="entry name" value="LD13733P"/>
    <property type="match status" value="1"/>
</dbReference>
<dbReference type="SMART" id="SM00454">
    <property type="entry name" value="SAM"/>
    <property type="match status" value="1"/>
</dbReference>
<feature type="region of interest" description="Disordered" evidence="1">
    <location>
        <begin position="514"/>
        <end position="539"/>
    </location>
</feature>
<dbReference type="Proteomes" id="UP000821866">
    <property type="component" value="Chromosome 3"/>
</dbReference>
<feature type="compositionally biased region" description="Basic and acidic residues" evidence="1">
    <location>
        <begin position="49"/>
        <end position="58"/>
    </location>
</feature>
<feature type="domain" description="SAM" evidence="2">
    <location>
        <begin position="588"/>
        <end position="650"/>
    </location>
</feature>
<reference evidence="3" key="1">
    <citation type="journal article" date="2020" name="Cell">
        <title>Large-Scale Comparative Analyses of Tick Genomes Elucidate Their Genetic Diversity and Vector Capacities.</title>
        <authorList>
            <consortium name="Tick Genome and Microbiome Consortium (TIGMIC)"/>
            <person name="Jia N."/>
            <person name="Wang J."/>
            <person name="Shi W."/>
            <person name="Du L."/>
            <person name="Sun Y."/>
            <person name="Zhan W."/>
            <person name="Jiang J.F."/>
            <person name="Wang Q."/>
            <person name="Zhang B."/>
            <person name="Ji P."/>
            <person name="Bell-Sakyi L."/>
            <person name="Cui X.M."/>
            <person name="Yuan T.T."/>
            <person name="Jiang B.G."/>
            <person name="Yang W.F."/>
            <person name="Lam T.T."/>
            <person name="Chang Q.C."/>
            <person name="Ding S.J."/>
            <person name="Wang X.J."/>
            <person name="Zhu J.G."/>
            <person name="Ruan X.D."/>
            <person name="Zhao L."/>
            <person name="Wei J.T."/>
            <person name="Ye R.Z."/>
            <person name="Que T.C."/>
            <person name="Du C.H."/>
            <person name="Zhou Y.H."/>
            <person name="Cheng J.X."/>
            <person name="Dai P.F."/>
            <person name="Guo W.B."/>
            <person name="Han X.H."/>
            <person name="Huang E.J."/>
            <person name="Li L.F."/>
            <person name="Wei W."/>
            <person name="Gao Y.C."/>
            <person name="Liu J.Z."/>
            <person name="Shao H.Z."/>
            <person name="Wang X."/>
            <person name="Wang C.C."/>
            <person name="Yang T.C."/>
            <person name="Huo Q.B."/>
            <person name="Li W."/>
            <person name="Chen H.Y."/>
            <person name="Chen S.E."/>
            <person name="Zhou L.G."/>
            <person name="Ni X.B."/>
            <person name="Tian J.H."/>
            <person name="Sheng Y."/>
            <person name="Liu T."/>
            <person name="Pan Y.S."/>
            <person name="Xia L.Y."/>
            <person name="Li J."/>
            <person name="Zhao F."/>
            <person name="Cao W.C."/>
        </authorList>
    </citation>
    <scope>NUCLEOTIDE SEQUENCE</scope>
    <source>
        <strain evidence="3">Rmic-2018</strain>
    </source>
</reference>
<feature type="compositionally biased region" description="Basic and acidic residues" evidence="1">
    <location>
        <begin position="177"/>
        <end position="193"/>
    </location>
</feature>
<evidence type="ECO:0000313" key="4">
    <source>
        <dbReference type="Proteomes" id="UP000821866"/>
    </source>
</evidence>
<dbReference type="EMBL" id="JABSTU010000005">
    <property type="protein sequence ID" value="KAH8031672.1"/>
    <property type="molecule type" value="Genomic_DNA"/>
</dbReference>
<name>A0A9J6EC63_RHIMP</name>
<dbReference type="PANTHER" id="PTHR24135">
    <property type="entry name" value="SH3 AND MULTIPLE ANKYRIN REPEAT DOMAINS PROTEIN"/>
    <property type="match status" value="1"/>
</dbReference>
<comment type="caution">
    <text evidence="3">The sequence shown here is derived from an EMBL/GenBank/DDBJ whole genome shotgun (WGS) entry which is preliminary data.</text>
</comment>
<organism evidence="3 4">
    <name type="scientific">Rhipicephalus microplus</name>
    <name type="common">Cattle tick</name>
    <name type="synonym">Boophilus microplus</name>
    <dbReference type="NCBI Taxonomy" id="6941"/>
    <lineage>
        <taxon>Eukaryota</taxon>
        <taxon>Metazoa</taxon>
        <taxon>Ecdysozoa</taxon>
        <taxon>Arthropoda</taxon>
        <taxon>Chelicerata</taxon>
        <taxon>Arachnida</taxon>
        <taxon>Acari</taxon>
        <taxon>Parasitiformes</taxon>
        <taxon>Ixodida</taxon>
        <taxon>Ixodoidea</taxon>
        <taxon>Ixodidae</taxon>
        <taxon>Rhipicephalinae</taxon>
        <taxon>Rhipicephalus</taxon>
        <taxon>Boophilus</taxon>
    </lineage>
</organism>
<feature type="region of interest" description="Disordered" evidence="1">
    <location>
        <begin position="218"/>
        <end position="264"/>
    </location>
</feature>
<dbReference type="InterPro" id="IPR051569">
    <property type="entry name" value="SHANK"/>
</dbReference>
<proteinExistence type="predicted"/>
<dbReference type="SUPFAM" id="SSF47769">
    <property type="entry name" value="SAM/Pointed domain"/>
    <property type="match status" value="1"/>
</dbReference>
<evidence type="ECO:0000259" key="2">
    <source>
        <dbReference type="PROSITE" id="PS50105"/>
    </source>
</evidence>
<evidence type="ECO:0000256" key="1">
    <source>
        <dbReference type="SAM" id="MobiDB-lite"/>
    </source>
</evidence>
<feature type="compositionally biased region" description="Pro residues" evidence="1">
    <location>
        <begin position="95"/>
        <end position="107"/>
    </location>
</feature>
<sequence>MGDYANVDGIPDSKPTRRAPRPAVQGRPGRTPAPPGSGTRSQSLPPRIQNREASETRETVVYSTFRVVQPTPETGTARAAAKGKKVRGPASVQEEPPPPPEKPPYIPEPDYDSTDEEDEQITRKLKSGDMGTFKASSGGSRRDEAPPPPERAPTTTTTMTTAVRHDSDPKVIATKSHTLEPRSSRAQETIIHIKRDPLESEKLVLEVSAGSVRDNISAFEKRSAGSNTAPRPTKHAGSRDHHHHLHDEPENSSSGVSSDVEVERQELRSYDQAALSKRLSAYYLQRRQSAENLVPITTTAATAAPVVPNLDTHLNQRNMIGRHQQMQSMAAVASSIASSNQAMRRPQAADNKAVLGGIPKKTLKIRLDQKVHATRKTEGAPRATDTATDGSSLKRSIDESLDFIRLQIDSLGLSSVNEADMLTELVPPPPEFSHGVRPQQAEPIAPPPPEFSDEYHRRFDHHHQQVPPHHHQPQQLPQHQPQSQQLARHQAALYHQLNQPQQQQHLPAAYCRYNGSPQHHHSATLRPTSSAHHQPRPTVHDVYRPGYGTLGRRTDPQVLVVPIERQAGDLARLKSVQREFRQKPLVEWSARDVSDWLESLFLQEYRPRFVEAGITGVKLANMDSNDFMGLGVKQVGHRVNMERSLRRYMK</sequence>
<feature type="region of interest" description="Disordered" evidence="1">
    <location>
        <begin position="371"/>
        <end position="391"/>
    </location>
</feature>
<feature type="compositionally biased region" description="Basic residues" evidence="1">
    <location>
        <begin position="232"/>
        <end position="244"/>
    </location>
</feature>
<feature type="region of interest" description="Disordered" evidence="1">
    <location>
        <begin position="424"/>
        <end position="489"/>
    </location>
</feature>
<dbReference type="GO" id="GO:0014069">
    <property type="term" value="C:postsynaptic density"/>
    <property type="evidence" value="ECO:0007669"/>
    <property type="project" value="TreeGrafter"/>
</dbReference>
<dbReference type="VEuPathDB" id="VectorBase:LOC119164457"/>
<feature type="compositionally biased region" description="Low complexity" evidence="1">
    <location>
        <begin position="473"/>
        <end position="485"/>
    </location>
</feature>
<feature type="region of interest" description="Disordered" evidence="1">
    <location>
        <begin position="1"/>
        <end position="193"/>
    </location>
</feature>
<evidence type="ECO:0000313" key="3">
    <source>
        <dbReference type="EMBL" id="KAH8031672.1"/>
    </source>
</evidence>
<protein>
    <recommendedName>
        <fullName evidence="2">SAM domain-containing protein</fullName>
    </recommendedName>
</protein>
<dbReference type="Pfam" id="PF00536">
    <property type="entry name" value="SAM_1"/>
    <property type="match status" value="1"/>
</dbReference>
<accession>A0A9J6EC63</accession>
<feature type="compositionally biased region" description="Acidic residues" evidence="1">
    <location>
        <begin position="109"/>
        <end position="119"/>
    </location>
</feature>
<dbReference type="InterPro" id="IPR001660">
    <property type="entry name" value="SAM"/>
</dbReference>
<dbReference type="GO" id="GO:0030160">
    <property type="term" value="F:synaptic receptor adaptor activity"/>
    <property type="evidence" value="ECO:0007669"/>
    <property type="project" value="TreeGrafter"/>
</dbReference>
<feature type="compositionally biased region" description="Low complexity" evidence="1">
    <location>
        <begin position="152"/>
        <end position="162"/>
    </location>
</feature>
<reference evidence="3" key="2">
    <citation type="submission" date="2021-09" db="EMBL/GenBank/DDBJ databases">
        <authorList>
            <person name="Jia N."/>
            <person name="Wang J."/>
            <person name="Shi W."/>
            <person name="Du L."/>
            <person name="Sun Y."/>
            <person name="Zhan W."/>
            <person name="Jiang J."/>
            <person name="Wang Q."/>
            <person name="Zhang B."/>
            <person name="Ji P."/>
            <person name="Sakyi L.B."/>
            <person name="Cui X."/>
            <person name="Yuan T."/>
            <person name="Jiang B."/>
            <person name="Yang W."/>
            <person name="Lam T.T.-Y."/>
            <person name="Chang Q."/>
            <person name="Ding S."/>
            <person name="Wang X."/>
            <person name="Zhu J."/>
            <person name="Ruan X."/>
            <person name="Zhao L."/>
            <person name="Wei J."/>
            <person name="Que T."/>
            <person name="Du C."/>
            <person name="Cheng J."/>
            <person name="Dai P."/>
            <person name="Han X."/>
            <person name="Huang E."/>
            <person name="Gao Y."/>
            <person name="Liu J."/>
            <person name="Shao H."/>
            <person name="Ye R."/>
            <person name="Li L."/>
            <person name="Wei W."/>
            <person name="Wang X."/>
            <person name="Wang C."/>
            <person name="Huo Q."/>
            <person name="Li W."/>
            <person name="Guo W."/>
            <person name="Chen H."/>
            <person name="Chen S."/>
            <person name="Zhou L."/>
            <person name="Zhou L."/>
            <person name="Ni X."/>
            <person name="Tian J."/>
            <person name="Zhou Y."/>
            <person name="Sheng Y."/>
            <person name="Liu T."/>
            <person name="Pan Y."/>
            <person name="Xia L."/>
            <person name="Li J."/>
            <person name="Zhao F."/>
            <person name="Cao W."/>
        </authorList>
    </citation>
    <scope>NUCLEOTIDE SEQUENCE</scope>
    <source>
        <strain evidence="3">Rmic-2018</strain>
        <tissue evidence="3">Larvae</tissue>
    </source>
</reference>
<dbReference type="CDD" id="cd09506">
    <property type="entry name" value="SAM_Shank1_2_3"/>
    <property type="match status" value="1"/>
</dbReference>
<dbReference type="GO" id="GO:0035255">
    <property type="term" value="F:ionotropic glutamate receptor binding"/>
    <property type="evidence" value="ECO:0007669"/>
    <property type="project" value="TreeGrafter"/>
</dbReference>
<dbReference type="GO" id="GO:0043197">
    <property type="term" value="C:dendritic spine"/>
    <property type="evidence" value="ECO:0007669"/>
    <property type="project" value="TreeGrafter"/>
</dbReference>
<dbReference type="Gene3D" id="1.10.150.50">
    <property type="entry name" value="Transcription Factor, Ets-1"/>
    <property type="match status" value="1"/>
</dbReference>
<dbReference type="PROSITE" id="PS50105">
    <property type="entry name" value="SAM_DOMAIN"/>
    <property type="match status" value="1"/>
</dbReference>
<gene>
    <name evidence="3" type="ORF">HPB51_019801</name>
</gene>
<keyword evidence="4" id="KW-1185">Reference proteome</keyword>
<dbReference type="GO" id="GO:0045211">
    <property type="term" value="C:postsynaptic membrane"/>
    <property type="evidence" value="ECO:0007669"/>
    <property type="project" value="TreeGrafter"/>
</dbReference>